<accession>A0A0D2LY12</accession>
<proteinExistence type="predicted"/>
<name>A0A0D2LY12_HYPSF</name>
<dbReference type="EMBL" id="KN817636">
    <property type="protein sequence ID" value="KJA15758.1"/>
    <property type="molecule type" value="Genomic_DNA"/>
</dbReference>
<evidence type="ECO:0000256" key="1">
    <source>
        <dbReference type="SAM" id="Phobius"/>
    </source>
</evidence>
<dbReference type="OrthoDB" id="2637653at2759"/>
<organism evidence="3 4">
    <name type="scientific">Hypholoma sublateritium (strain FD-334 SS-4)</name>
    <dbReference type="NCBI Taxonomy" id="945553"/>
    <lineage>
        <taxon>Eukaryota</taxon>
        <taxon>Fungi</taxon>
        <taxon>Dikarya</taxon>
        <taxon>Basidiomycota</taxon>
        <taxon>Agaricomycotina</taxon>
        <taxon>Agaricomycetes</taxon>
        <taxon>Agaricomycetidae</taxon>
        <taxon>Agaricales</taxon>
        <taxon>Agaricineae</taxon>
        <taxon>Strophariaceae</taxon>
        <taxon>Hypholoma</taxon>
    </lineage>
</organism>
<keyword evidence="1" id="KW-0472">Membrane</keyword>
<sequence>MTRIGGNDYLAQVGGGLTIGALAAQVYDHLIHLSDEVEYLWSGRLTGVKVLYFGVRYAVLGAQIATQVMSFGRAGVHDGDLDRCRALLVVSLTTGVLASMMLEMILLLRVHALYYSSPSAKYLLCTIYPIVVASEMAGFTIILQGIKETQSCDLCAASTPLGLVMFGISGGVFQVTIVAMTVAKLAFQARRTPLMKMLLRDGVCIFLALTVIIFIQLVNQGFDKNKAFERACFAWYLAFISIGGSSLLLSMRKLAVNSTTDRDLPRTWDSDGRSIESTICLTTFID</sequence>
<gene>
    <name evidence="3" type="ORF">HYPSUDRAFT_71847</name>
</gene>
<reference evidence="4" key="1">
    <citation type="submission" date="2014-04" db="EMBL/GenBank/DDBJ databases">
        <title>Evolutionary Origins and Diversification of the Mycorrhizal Mutualists.</title>
        <authorList>
            <consortium name="DOE Joint Genome Institute"/>
            <consortium name="Mycorrhizal Genomics Consortium"/>
            <person name="Kohler A."/>
            <person name="Kuo A."/>
            <person name="Nagy L.G."/>
            <person name="Floudas D."/>
            <person name="Copeland A."/>
            <person name="Barry K.W."/>
            <person name="Cichocki N."/>
            <person name="Veneault-Fourrey C."/>
            <person name="LaButti K."/>
            <person name="Lindquist E.A."/>
            <person name="Lipzen A."/>
            <person name="Lundell T."/>
            <person name="Morin E."/>
            <person name="Murat C."/>
            <person name="Riley R."/>
            <person name="Ohm R."/>
            <person name="Sun H."/>
            <person name="Tunlid A."/>
            <person name="Henrissat B."/>
            <person name="Grigoriev I.V."/>
            <person name="Hibbett D.S."/>
            <person name="Martin F."/>
        </authorList>
    </citation>
    <scope>NUCLEOTIDE SEQUENCE [LARGE SCALE GENOMIC DNA]</scope>
    <source>
        <strain evidence="4">FD-334 SS-4</strain>
    </source>
</reference>
<feature type="transmembrane region" description="Helical" evidence="1">
    <location>
        <begin position="163"/>
        <end position="186"/>
    </location>
</feature>
<keyword evidence="1" id="KW-1133">Transmembrane helix</keyword>
<feature type="domain" description="DUF6533" evidence="2">
    <location>
        <begin position="18"/>
        <end position="60"/>
    </location>
</feature>
<dbReference type="Pfam" id="PF20151">
    <property type="entry name" value="DUF6533"/>
    <property type="match status" value="1"/>
</dbReference>
<evidence type="ECO:0000259" key="2">
    <source>
        <dbReference type="Pfam" id="PF20151"/>
    </source>
</evidence>
<evidence type="ECO:0000313" key="4">
    <source>
        <dbReference type="Proteomes" id="UP000054270"/>
    </source>
</evidence>
<protein>
    <recommendedName>
        <fullName evidence="2">DUF6533 domain-containing protein</fullName>
    </recommendedName>
</protein>
<keyword evidence="1" id="KW-0812">Transmembrane</keyword>
<feature type="transmembrane region" description="Helical" evidence="1">
    <location>
        <begin position="86"/>
        <end position="110"/>
    </location>
</feature>
<dbReference type="AlphaFoldDB" id="A0A0D2LY12"/>
<dbReference type="Proteomes" id="UP000054270">
    <property type="component" value="Unassembled WGS sequence"/>
</dbReference>
<feature type="transmembrane region" description="Helical" evidence="1">
    <location>
        <begin position="198"/>
        <end position="218"/>
    </location>
</feature>
<evidence type="ECO:0000313" key="3">
    <source>
        <dbReference type="EMBL" id="KJA15758.1"/>
    </source>
</evidence>
<feature type="transmembrane region" description="Helical" evidence="1">
    <location>
        <begin position="233"/>
        <end position="251"/>
    </location>
</feature>
<dbReference type="InterPro" id="IPR045340">
    <property type="entry name" value="DUF6533"/>
</dbReference>
<feature type="transmembrane region" description="Helical" evidence="1">
    <location>
        <begin position="122"/>
        <end position="143"/>
    </location>
</feature>
<keyword evidence="4" id="KW-1185">Reference proteome</keyword>